<comment type="caution">
    <text evidence="1">The sequence shown here is derived from an EMBL/GenBank/DDBJ whole genome shotgun (WGS) entry which is preliminary data.</text>
</comment>
<dbReference type="EMBL" id="JBJUIK010000014">
    <property type="protein sequence ID" value="KAL3503830.1"/>
    <property type="molecule type" value="Genomic_DNA"/>
</dbReference>
<organism evidence="1 2">
    <name type="scientific">Cinchona calisaya</name>
    <dbReference type="NCBI Taxonomy" id="153742"/>
    <lineage>
        <taxon>Eukaryota</taxon>
        <taxon>Viridiplantae</taxon>
        <taxon>Streptophyta</taxon>
        <taxon>Embryophyta</taxon>
        <taxon>Tracheophyta</taxon>
        <taxon>Spermatophyta</taxon>
        <taxon>Magnoliopsida</taxon>
        <taxon>eudicotyledons</taxon>
        <taxon>Gunneridae</taxon>
        <taxon>Pentapetalae</taxon>
        <taxon>asterids</taxon>
        <taxon>lamiids</taxon>
        <taxon>Gentianales</taxon>
        <taxon>Rubiaceae</taxon>
        <taxon>Cinchonoideae</taxon>
        <taxon>Cinchoneae</taxon>
        <taxon>Cinchona</taxon>
    </lineage>
</organism>
<name>A0ABD2YDB4_9GENT</name>
<reference evidence="1 2" key="1">
    <citation type="submission" date="2024-11" db="EMBL/GenBank/DDBJ databases">
        <title>A near-complete genome assembly of Cinchona calisaya.</title>
        <authorList>
            <person name="Lian D.C."/>
            <person name="Zhao X.W."/>
            <person name="Wei L."/>
        </authorList>
    </citation>
    <scope>NUCLEOTIDE SEQUENCE [LARGE SCALE GENOMIC DNA]</scope>
    <source>
        <tissue evidence="1">Nenye</tissue>
    </source>
</reference>
<dbReference type="InterPro" id="IPR004242">
    <property type="entry name" value="Transposase_21"/>
</dbReference>
<keyword evidence="2" id="KW-1185">Reference proteome</keyword>
<dbReference type="PANTHER" id="PTHR10775:SF182">
    <property type="entry name" value="TRANSPOSON, EN_SPM-LIKE, TRANSPOSASE-ASSOCIATED DOMAIN PROTEIN-RELATED"/>
    <property type="match status" value="1"/>
</dbReference>
<dbReference type="PANTHER" id="PTHR10775">
    <property type="entry name" value="OS08G0208400 PROTEIN"/>
    <property type="match status" value="1"/>
</dbReference>
<dbReference type="Proteomes" id="UP001630127">
    <property type="component" value="Unassembled WGS sequence"/>
</dbReference>
<protein>
    <submittedName>
        <fullName evidence="1">Uncharacterized protein</fullName>
    </submittedName>
</protein>
<dbReference type="AlphaFoldDB" id="A0ABD2YDB4"/>
<evidence type="ECO:0000313" key="1">
    <source>
        <dbReference type="EMBL" id="KAL3503830.1"/>
    </source>
</evidence>
<evidence type="ECO:0000313" key="2">
    <source>
        <dbReference type="Proteomes" id="UP001630127"/>
    </source>
</evidence>
<dbReference type="Pfam" id="PF02992">
    <property type="entry name" value="Transposase_21"/>
    <property type="match status" value="1"/>
</dbReference>
<proteinExistence type="predicted"/>
<sequence>MLRDLLREAFPEGVKLTKSNYEAKKVIKELGLGYEKYDAVAMIAHCIGEDPGRKDCETCKPTWWIVSDNDAIGEKRKIPHKVLWHFPLKPRLQRLSMSSKTASSMRWHAESRTKDSYLRHPADTLAWQYFDYQHLEFVKDPRDVRLGLASDGFNPFKNRLSLIVHGQ</sequence>
<accession>A0ABD2YDB4</accession>
<gene>
    <name evidence="1" type="ORF">ACH5RR_033671</name>
</gene>